<evidence type="ECO:0000256" key="1">
    <source>
        <dbReference type="SAM" id="MobiDB-lite"/>
    </source>
</evidence>
<feature type="region of interest" description="Disordered" evidence="1">
    <location>
        <begin position="250"/>
        <end position="275"/>
    </location>
</feature>
<name>A0A4Z2FE58_9TELE</name>
<comment type="caution">
    <text evidence="2">The sequence shown here is derived from an EMBL/GenBank/DDBJ whole genome shotgun (WGS) entry which is preliminary data.</text>
</comment>
<accession>A0A4Z2FE58</accession>
<dbReference type="EMBL" id="SRLO01001304">
    <property type="protein sequence ID" value="TNN39165.1"/>
    <property type="molecule type" value="Genomic_DNA"/>
</dbReference>
<evidence type="ECO:0000313" key="2">
    <source>
        <dbReference type="EMBL" id="TNN39165.1"/>
    </source>
</evidence>
<keyword evidence="3" id="KW-1185">Reference proteome</keyword>
<feature type="compositionally biased region" description="Basic and acidic residues" evidence="1">
    <location>
        <begin position="351"/>
        <end position="400"/>
    </location>
</feature>
<organism evidence="2 3">
    <name type="scientific">Liparis tanakae</name>
    <name type="common">Tanaka's snailfish</name>
    <dbReference type="NCBI Taxonomy" id="230148"/>
    <lineage>
        <taxon>Eukaryota</taxon>
        <taxon>Metazoa</taxon>
        <taxon>Chordata</taxon>
        <taxon>Craniata</taxon>
        <taxon>Vertebrata</taxon>
        <taxon>Euteleostomi</taxon>
        <taxon>Actinopterygii</taxon>
        <taxon>Neopterygii</taxon>
        <taxon>Teleostei</taxon>
        <taxon>Neoteleostei</taxon>
        <taxon>Acanthomorphata</taxon>
        <taxon>Eupercaria</taxon>
        <taxon>Perciformes</taxon>
        <taxon>Cottioidei</taxon>
        <taxon>Cottales</taxon>
        <taxon>Liparidae</taxon>
        <taxon>Liparis</taxon>
    </lineage>
</organism>
<evidence type="ECO:0000313" key="3">
    <source>
        <dbReference type="Proteomes" id="UP000314294"/>
    </source>
</evidence>
<feature type="compositionally biased region" description="Low complexity" evidence="1">
    <location>
        <begin position="403"/>
        <end position="418"/>
    </location>
</feature>
<protein>
    <submittedName>
        <fullName evidence="2">Uncharacterized protein</fullName>
    </submittedName>
</protein>
<dbReference type="AlphaFoldDB" id="A0A4Z2FE58"/>
<reference evidence="2 3" key="1">
    <citation type="submission" date="2019-03" db="EMBL/GenBank/DDBJ databases">
        <title>First draft genome of Liparis tanakae, snailfish: a comprehensive survey of snailfish specific genes.</title>
        <authorList>
            <person name="Kim W."/>
            <person name="Song I."/>
            <person name="Jeong J.-H."/>
            <person name="Kim D."/>
            <person name="Kim S."/>
            <person name="Ryu S."/>
            <person name="Song J.Y."/>
            <person name="Lee S.K."/>
        </authorList>
    </citation>
    <scope>NUCLEOTIDE SEQUENCE [LARGE SCALE GENOMIC DNA]</scope>
    <source>
        <tissue evidence="2">Muscle</tissue>
    </source>
</reference>
<feature type="region of interest" description="Disordered" evidence="1">
    <location>
        <begin position="321"/>
        <end position="426"/>
    </location>
</feature>
<proteinExistence type="predicted"/>
<gene>
    <name evidence="2" type="ORF">EYF80_050671</name>
</gene>
<sequence>MGQEETTFYETDSDLEESGPSWWFWFLLLWDPSVSSSSSSSSSFDSPGSSPPFSSQVLPALAGPASTPLSSLSSSPLPASIPSLSSPCFSLSFVFSSSSLRAPCQRLMLMLIFFGGFTRTPPSQMSLSVSGHVFLSFFFSILGFFLSNGLGDSLLRGLGSSSVFVFRLLLFPSFRELLLTSSPLLFLLLSDLESASGASLSLLFFSLCRLSSSGLESERRPLLRPVSLSEVLRSRLFLSSSLSERLSGLGSGRADSAAPPAAASSRAGGRSLKASGPPLRLLSSLESAASGEDDSSSPPFFFSCFTAASFSKPSPIAFFSSSRPSRGSATLPPFASGTGRLLLDGVEPDERDDRLPSDERDGEERLSLDERDGVERLSLEEREGEERLSLDDRERGERRSGRAARTPRGGPRGAGASTPPSPPPPH</sequence>
<dbReference type="Proteomes" id="UP000314294">
    <property type="component" value="Unassembled WGS sequence"/>
</dbReference>